<dbReference type="Proteomes" id="UP000886889">
    <property type="component" value="Unassembled WGS sequence"/>
</dbReference>
<reference evidence="2" key="2">
    <citation type="journal article" date="2021" name="PeerJ">
        <title>Extensive microbial diversity within the chicken gut microbiome revealed by metagenomics and culture.</title>
        <authorList>
            <person name="Gilroy R."/>
            <person name="Ravi A."/>
            <person name="Getino M."/>
            <person name="Pursley I."/>
            <person name="Horton D.L."/>
            <person name="Alikhan N.F."/>
            <person name="Baker D."/>
            <person name="Gharbi K."/>
            <person name="Hall N."/>
            <person name="Watson M."/>
            <person name="Adriaenssens E.M."/>
            <person name="Foster-Nyarko E."/>
            <person name="Jarju S."/>
            <person name="Secka A."/>
            <person name="Antonio M."/>
            <person name="Oren A."/>
            <person name="Chaudhuri R.R."/>
            <person name="La Ragione R."/>
            <person name="Hildebrand F."/>
            <person name="Pallen M.J."/>
        </authorList>
    </citation>
    <scope>NUCLEOTIDE SEQUENCE</scope>
    <source>
        <strain evidence="2">ChiBcec6-7307</strain>
    </source>
</reference>
<dbReference type="EMBL" id="DVOS01000067">
    <property type="protein sequence ID" value="HIV23910.1"/>
    <property type="molecule type" value="Genomic_DNA"/>
</dbReference>
<dbReference type="AlphaFoldDB" id="A0A9D1NZX3"/>
<name>A0A9D1NZX3_9FIRM</name>
<gene>
    <name evidence="2" type="ORF">IAC80_08245</name>
</gene>
<evidence type="ECO:0000256" key="1">
    <source>
        <dbReference type="SAM" id="SignalP"/>
    </source>
</evidence>
<keyword evidence="1" id="KW-0732">Signal</keyword>
<evidence type="ECO:0000313" key="2">
    <source>
        <dbReference type="EMBL" id="HIV23910.1"/>
    </source>
</evidence>
<protein>
    <submittedName>
        <fullName evidence="2">Uncharacterized protein</fullName>
    </submittedName>
</protein>
<organism evidence="2 3">
    <name type="scientific">Candidatus Merdiplasma excrementigallinarum</name>
    <dbReference type="NCBI Taxonomy" id="2840864"/>
    <lineage>
        <taxon>Bacteria</taxon>
        <taxon>Bacillati</taxon>
        <taxon>Bacillota</taxon>
        <taxon>Clostridia</taxon>
        <taxon>Lachnospirales</taxon>
        <taxon>Lachnospiraceae</taxon>
        <taxon>Lachnospiraceae incertae sedis</taxon>
        <taxon>Candidatus Merdiplasma</taxon>
    </lineage>
</organism>
<proteinExistence type="predicted"/>
<comment type="caution">
    <text evidence="2">The sequence shown here is derived from an EMBL/GenBank/DDBJ whole genome shotgun (WGS) entry which is preliminary data.</text>
</comment>
<reference evidence="2" key="1">
    <citation type="submission" date="2020-10" db="EMBL/GenBank/DDBJ databases">
        <authorList>
            <person name="Gilroy R."/>
        </authorList>
    </citation>
    <scope>NUCLEOTIDE SEQUENCE</scope>
    <source>
        <strain evidence="2">ChiBcec6-7307</strain>
    </source>
</reference>
<feature type="chain" id="PRO_5039446051" evidence="1">
    <location>
        <begin position="25"/>
        <end position="299"/>
    </location>
</feature>
<feature type="signal peptide" evidence="1">
    <location>
        <begin position="1"/>
        <end position="24"/>
    </location>
</feature>
<evidence type="ECO:0000313" key="3">
    <source>
        <dbReference type="Proteomes" id="UP000886889"/>
    </source>
</evidence>
<accession>A0A9D1NZX3</accession>
<sequence>MKKWKKMAAAAVMMAMMGTSGVYGQAEETEQEIAEADVSDQVALADEMAELENVVEDWMVPIYGDELNDGTYDVEAASSSSMFRITDCKLTVKEGKMSAVLTLSGTGYLKLYMGTGEEAVKASEDEMIPYVENEEGAYTYEVPVEALDMGIDCAAFSKNKEKWYDRVLVFKSASLPAGALKEVKMTTAADLNLEDGTYTAEAELQGGSGRSVIESPLTVTVENGTVMAEIIFGSPYYDYVLVNGEKYEPVNTEGNSAFLIPVDGFDYNMPVTADTIAMSVPHEIDYTIVIDSSTLEAAE</sequence>